<feature type="transmembrane region" description="Helical" evidence="2">
    <location>
        <begin position="21"/>
        <end position="42"/>
    </location>
</feature>
<feature type="region of interest" description="Disordered" evidence="1">
    <location>
        <begin position="85"/>
        <end position="117"/>
    </location>
</feature>
<dbReference type="KEGG" id="dcr:108217536"/>
<reference evidence="3" key="1">
    <citation type="journal article" date="2016" name="Nat. Genet.">
        <title>A high-quality carrot genome assembly provides new insights into carotenoid accumulation and asterid genome evolution.</title>
        <authorList>
            <person name="Iorizzo M."/>
            <person name="Ellison S."/>
            <person name="Senalik D."/>
            <person name="Zeng P."/>
            <person name="Satapoomin P."/>
            <person name="Huang J."/>
            <person name="Bowman M."/>
            <person name="Iovene M."/>
            <person name="Sanseverino W."/>
            <person name="Cavagnaro P."/>
            <person name="Yildiz M."/>
            <person name="Macko-Podgorni A."/>
            <person name="Moranska E."/>
            <person name="Grzebelus E."/>
            <person name="Grzebelus D."/>
            <person name="Ashrafi H."/>
            <person name="Zheng Z."/>
            <person name="Cheng S."/>
            <person name="Spooner D."/>
            <person name="Van Deynze A."/>
            <person name="Simon P."/>
        </authorList>
    </citation>
    <scope>NUCLEOTIDE SEQUENCE</scope>
    <source>
        <tissue evidence="3">Leaf</tissue>
    </source>
</reference>
<dbReference type="PANTHER" id="PTHR34947">
    <property type="entry name" value="TRANSMEMBRANE PROTEIN"/>
    <property type="match status" value="1"/>
</dbReference>
<sequence length="237" mass="27309">MNFQLQIPVLSLVNKIFFSKNAIRILLSLLVFPFLISLSLLLHLFLSTFSSKLFSFSTERNYVFLLCNGVILVIIKTSGLSAPGMERSGNKNDKKNTHDEAFRNKDNENNIPEEACRNKDDDENVEKYCNKSLTSNIALLVETETEITKTIEKYNDMTGVESDHNVTLTAHYGVKSEGDELRKTVKELEEQQIFNIRECEEENEGLLSVEELNKKCEDFIRKMKHDITFEDRQLIMV</sequence>
<keyword evidence="2" id="KW-1133">Transmembrane helix</keyword>
<protein>
    <submittedName>
        <fullName evidence="3">Uncharacterized protein</fullName>
    </submittedName>
</protein>
<keyword evidence="2" id="KW-0472">Membrane</keyword>
<dbReference type="AlphaFoldDB" id="A0AAF1B011"/>
<name>A0AAF1B011_DAUCS</name>
<proteinExistence type="predicted"/>
<evidence type="ECO:0000256" key="1">
    <source>
        <dbReference type="SAM" id="MobiDB-lite"/>
    </source>
</evidence>
<evidence type="ECO:0000313" key="3">
    <source>
        <dbReference type="EMBL" id="WOG98866.1"/>
    </source>
</evidence>
<dbReference type="EMBL" id="CP093346">
    <property type="protein sequence ID" value="WOG98866.1"/>
    <property type="molecule type" value="Genomic_DNA"/>
</dbReference>
<reference evidence="3" key="2">
    <citation type="submission" date="2022-03" db="EMBL/GenBank/DDBJ databases">
        <title>Draft title - Genomic analysis of global carrot germplasm unveils the trajectory of domestication and the origin of high carotenoid orange carrot.</title>
        <authorList>
            <person name="Iorizzo M."/>
            <person name="Ellison S."/>
            <person name="Senalik D."/>
            <person name="Macko-Podgorni A."/>
            <person name="Grzebelus D."/>
            <person name="Bostan H."/>
            <person name="Rolling W."/>
            <person name="Curaba J."/>
            <person name="Simon P."/>
        </authorList>
    </citation>
    <scope>NUCLEOTIDE SEQUENCE</scope>
    <source>
        <tissue evidence="3">Leaf</tissue>
    </source>
</reference>
<dbReference type="Proteomes" id="UP000077755">
    <property type="component" value="Chromosome 4"/>
</dbReference>
<organism evidence="3 4">
    <name type="scientific">Daucus carota subsp. sativus</name>
    <name type="common">Carrot</name>
    <dbReference type="NCBI Taxonomy" id="79200"/>
    <lineage>
        <taxon>Eukaryota</taxon>
        <taxon>Viridiplantae</taxon>
        <taxon>Streptophyta</taxon>
        <taxon>Embryophyta</taxon>
        <taxon>Tracheophyta</taxon>
        <taxon>Spermatophyta</taxon>
        <taxon>Magnoliopsida</taxon>
        <taxon>eudicotyledons</taxon>
        <taxon>Gunneridae</taxon>
        <taxon>Pentapetalae</taxon>
        <taxon>asterids</taxon>
        <taxon>campanulids</taxon>
        <taxon>Apiales</taxon>
        <taxon>Apiaceae</taxon>
        <taxon>Apioideae</taxon>
        <taxon>Scandiceae</taxon>
        <taxon>Daucinae</taxon>
        <taxon>Daucus</taxon>
        <taxon>Daucus sect. Daucus</taxon>
    </lineage>
</organism>
<evidence type="ECO:0000313" key="4">
    <source>
        <dbReference type="Proteomes" id="UP000077755"/>
    </source>
</evidence>
<feature type="compositionally biased region" description="Basic and acidic residues" evidence="1">
    <location>
        <begin position="88"/>
        <end position="117"/>
    </location>
</feature>
<keyword evidence="4" id="KW-1185">Reference proteome</keyword>
<evidence type="ECO:0000256" key="2">
    <source>
        <dbReference type="SAM" id="Phobius"/>
    </source>
</evidence>
<dbReference type="PANTHER" id="PTHR34947:SF3">
    <property type="entry name" value="TRANSMEMBRANE PROTEIN"/>
    <property type="match status" value="1"/>
</dbReference>
<gene>
    <name evidence="3" type="ORF">DCAR_0418212</name>
</gene>
<feature type="transmembrane region" description="Helical" evidence="2">
    <location>
        <begin position="62"/>
        <end position="82"/>
    </location>
</feature>
<accession>A0AAF1B011</accession>
<keyword evidence="2" id="KW-0812">Transmembrane</keyword>